<dbReference type="eggNOG" id="COG5450">
    <property type="taxonomic scope" value="Bacteria"/>
</dbReference>
<dbReference type="STRING" id="1385521.N803_01115"/>
<proteinExistence type="predicted"/>
<evidence type="ECO:0000313" key="1">
    <source>
        <dbReference type="EMBL" id="KGN39140.1"/>
    </source>
</evidence>
<dbReference type="InterPro" id="IPR019239">
    <property type="entry name" value="VapB_antitoxin"/>
</dbReference>
<dbReference type="Proteomes" id="UP000030011">
    <property type="component" value="Unassembled WGS sequence"/>
</dbReference>
<protein>
    <submittedName>
        <fullName evidence="1">Antitoxin</fullName>
    </submittedName>
</protein>
<dbReference type="OrthoDB" id="4563074at2"/>
<dbReference type="EMBL" id="AVPK01000001">
    <property type="protein sequence ID" value="KGN39140.1"/>
    <property type="molecule type" value="Genomic_DNA"/>
</dbReference>
<comment type="caution">
    <text evidence="1">The sequence shown here is derived from an EMBL/GenBank/DDBJ whole genome shotgun (WGS) entry which is preliminary data.</text>
</comment>
<sequence>MTRTNIEIDDELVAEVIRKYALSSKREAVDLALRKAAGSPITPDFVWSLKGVGWEGDLDVMRGAEAAVDD</sequence>
<organism evidence="1 2">
    <name type="scientific">Knoellia subterranea KCTC 19937</name>
    <dbReference type="NCBI Taxonomy" id="1385521"/>
    <lineage>
        <taxon>Bacteria</taxon>
        <taxon>Bacillati</taxon>
        <taxon>Actinomycetota</taxon>
        <taxon>Actinomycetes</taxon>
        <taxon>Micrococcales</taxon>
        <taxon>Intrasporangiaceae</taxon>
        <taxon>Knoellia</taxon>
    </lineage>
</organism>
<dbReference type="AlphaFoldDB" id="A0A0A0JP01"/>
<name>A0A0A0JP01_9MICO</name>
<accession>A0A0A0JP01</accession>
<keyword evidence="2" id="KW-1185">Reference proteome</keyword>
<dbReference type="Pfam" id="PF09957">
    <property type="entry name" value="VapB_antitoxin"/>
    <property type="match status" value="1"/>
</dbReference>
<evidence type="ECO:0000313" key="2">
    <source>
        <dbReference type="Proteomes" id="UP000030011"/>
    </source>
</evidence>
<gene>
    <name evidence="1" type="ORF">N803_01115</name>
</gene>
<reference evidence="1 2" key="1">
    <citation type="submission" date="2013-08" db="EMBL/GenBank/DDBJ databases">
        <title>The genome sequence of Knoellia subterranea.</title>
        <authorList>
            <person name="Zhu W."/>
            <person name="Wang G."/>
        </authorList>
    </citation>
    <scope>NUCLEOTIDE SEQUENCE [LARGE SCALE GENOMIC DNA]</scope>
    <source>
        <strain evidence="1 2">KCTC 19937</strain>
    </source>
</reference>
<dbReference type="RefSeq" id="WP_156969607.1">
    <property type="nucleotide sequence ID" value="NZ_AVPK01000001.1"/>
</dbReference>